<evidence type="ECO:0000313" key="2">
    <source>
        <dbReference type="EMBL" id="NIE44582.1"/>
    </source>
</evidence>
<feature type="transmembrane region" description="Helical" evidence="1">
    <location>
        <begin position="76"/>
        <end position="98"/>
    </location>
</feature>
<keyword evidence="1" id="KW-0472">Membrane</keyword>
<organism evidence="2">
    <name type="scientific">Rhipicephalus microplus</name>
    <name type="common">Cattle tick</name>
    <name type="synonym">Boophilus microplus</name>
    <dbReference type="NCBI Taxonomy" id="6941"/>
    <lineage>
        <taxon>Eukaryota</taxon>
        <taxon>Metazoa</taxon>
        <taxon>Ecdysozoa</taxon>
        <taxon>Arthropoda</taxon>
        <taxon>Chelicerata</taxon>
        <taxon>Arachnida</taxon>
        <taxon>Acari</taxon>
        <taxon>Parasitiformes</taxon>
        <taxon>Ixodida</taxon>
        <taxon>Ixodoidea</taxon>
        <taxon>Ixodidae</taxon>
        <taxon>Rhipicephalinae</taxon>
        <taxon>Rhipicephalus</taxon>
        <taxon>Boophilus</taxon>
    </lineage>
</organism>
<dbReference type="AlphaFoldDB" id="A0A6G5A0P5"/>
<dbReference type="EMBL" id="GIKN01002309">
    <property type="protein sequence ID" value="NIE44582.1"/>
    <property type="molecule type" value="Transcribed_RNA"/>
</dbReference>
<keyword evidence="1" id="KW-1133">Transmembrane helix</keyword>
<keyword evidence="1" id="KW-0812">Transmembrane</keyword>
<proteinExistence type="predicted"/>
<accession>A0A6G5A0P5</accession>
<sequence>MWHVCASLADSTHFAWWQTTHHSRTSYHKLEGLSPGWVKERQRCMCGVFFFPHLSFFSGSAKTPKPGNPIIYRTSLLPLLFFLILQSHSLLLIVQLALS</sequence>
<reference evidence="2" key="1">
    <citation type="submission" date="2020-03" db="EMBL/GenBank/DDBJ databases">
        <title>A transcriptome and proteome of the tick Rhipicephalus microplus shaped by the genetic composition of its hosts and developmental stage.</title>
        <authorList>
            <person name="Garcia G.R."/>
            <person name="Ribeiro J.M.C."/>
            <person name="Maruyama S.R."/>
            <person name="Gardinasse L.G."/>
            <person name="Nelson K."/>
            <person name="Ferreira B.R."/>
            <person name="Andrade T.G."/>
            <person name="Santos I.K.F.M."/>
        </authorList>
    </citation>
    <scope>NUCLEOTIDE SEQUENCE</scope>
    <source>
        <strain evidence="2">NSGR</strain>
        <tissue evidence="2">Salivary glands</tissue>
    </source>
</reference>
<name>A0A6G5A0P5_RHIMP</name>
<protein>
    <submittedName>
        <fullName evidence="2">Uncharacterized protein</fullName>
    </submittedName>
</protein>
<evidence type="ECO:0000256" key="1">
    <source>
        <dbReference type="SAM" id="Phobius"/>
    </source>
</evidence>